<dbReference type="PANTHER" id="PTHR31616:SF10">
    <property type="entry name" value="TREHALASE"/>
    <property type="match status" value="1"/>
</dbReference>
<feature type="domain" description="GH15-like" evidence="2">
    <location>
        <begin position="552"/>
        <end position="597"/>
    </location>
</feature>
<name>A0ABP8U2D0_9ACTN</name>
<dbReference type="InterPro" id="IPR045582">
    <property type="entry name" value="Trehalase-like_N"/>
</dbReference>
<reference evidence="5" key="1">
    <citation type="journal article" date="2019" name="Int. J. Syst. Evol. Microbiol.">
        <title>The Global Catalogue of Microorganisms (GCM) 10K type strain sequencing project: providing services to taxonomists for standard genome sequencing and annotation.</title>
        <authorList>
            <consortium name="The Broad Institute Genomics Platform"/>
            <consortium name="The Broad Institute Genome Sequencing Center for Infectious Disease"/>
            <person name="Wu L."/>
            <person name="Ma J."/>
        </authorList>
    </citation>
    <scope>NUCLEOTIDE SEQUENCE [LARGE SCALE GENOMIC DNA]</scope>
    <source>
        <strain evidence="5">JCM 17939</strain>
    </source>
</reference>
<dbReference type="RefSeq" id="WP_345428518.1">
    <property type="nucleotide sequence ID" value="NZ_BAABHK010000001.1"/>
</dbReference>
<organism evidence="4 5">
    <name type="scientific">Actinoallomurus vinaceus</name>
    <dbReference type="NCBI Taxonomy" id="1080074"/>
    <lineage>
        <taxon>Bacteria</taxon>
        <taxon>Bacillati</taxon>
        <taxon>Actinomycetota</taxon>
        <taxon>Actinomycetes</taxon>
        <taxon>Streptosporangiales</taxon>
        <taxon>Thermomonosporaceae</taxon>
        <taxon>Actinoallomurus</taxon>
    </lineage>
</organism>
<evidence type="ECO:0000256" key="1">
    <source>
        <dbReference type="SAM" id="MobiDB-lite"/>
    </source>
</evidence>
<feature type="domain" description="Trehalase-like N-terminal" evidence="3">
    <location>
        <begin position="3"/>
        <end position="172"/>
    </location>
</feature>
<keyword evidence="4" id="KW-0378">Hydrolase</keyword>
<dbReference type="InterPro" id="IPR011613">
    <property type="entry name" value="GH15-like"/>
</dbReference>
<evidence type="ECO:0000313" key="5">
    <source>
        <dbReference type="Proteomes" id="UP001501442"/>
    </source>
</evidence>
<sequence>MSTRPISDHGLLSDCRSAALVTSDGSVDWLCSPRFDSPAIFARLLDEDAGHWSIRPSGPAEVTRRYLPDTLVLETTFHCPGGTVVLVDALALGEHERGHGLGVSSPGVLLREAICVDGRVDLEVTYAPRPEFGLVHPLLERRRGALIAHGGAQVLTLSTPIDFQVRGSTAHTAVTLRAGDRLGMALDARPVWETESACWTPRLIHRRIRDTIVGWRSWSRLHTDYRGPWQDKVGHSGRVLRALTFAPTGAIVAAATTSLPEHVGGQRNWDYRYTWIRDASMTVQALTTASACEREQAAFFTFLARSAATQLDRGVDLQIMYGIGGECDLTERPLPHLTGWRGSTPVRVGNDAWRQRQLDIYGEMLDAAHRLSCDATEQHLDGVTRAFLRGAAETAARRWREPDQGIWETRGPSRHFLHSKLMCWVALDRAIALAPVLGATALVDDWGRTRAQIRDAILTEGWNPRTGTFTQAFGGTELDASALTIPIVGFLPGDDPRVRATVAAIATRLADSRGLIRRYDTCDGIAGREGAFLLCTFWLAHALALTGRRAPAEQVFQTAASHANDVGLLAEEVDSSTGEPLGNFPQAFSHIGLINAASAIRDADGGRTHGHRHSRPDPLLTHRPLAPTAADRVGVGGAALAAR</sequence>
<accession>A0ABP8U2D0</accession>
<dbReference type="InterPro" id="IPR008928">
    <property type="entry name" value="6-hairpin_glycosidase_sf"/>
</dbReference>
<dbReference type="EMBL" id="BAABHK010000001">
    <property type="protein sequence ID" value="GAA4620164.1"/>
    <property type="molecule type" value="Genomic_DNA"/>
</dbReference>
<comment type="caution">
    <text evidence="4">The sequence shown here is derived from an EMBL/GenBank/DDBJ whole genome shotgun (WGS) entry which is preliminary data.</text>
</comment>
<dbReference type="Pfam" id="PF00723">
    <property type="entry name" value="Glyco_hydro_15"/>
    <property type="match status" value="2"/>
</dbReference>
<dbReference type="Gene3D" id="1.50.10.10">
    <property type="match status" value="1"/>
</dbReference>
<dbReference type="Pfam" id="PF19291">
    <property type="entry name" value="TREH_N"/>
    <property type="match status" value="1"/>
</dbReference>
<keyword evidence="5" id="KW-1185">Reference proteome</keyword>
<protein>
    <submittedName>
        <fullName evidence="4">Glycoside hydrolase family 15 protein</fullName>
    </submittedName>
</protein>
<dbReference type="GO" id="GO:0016787">
    <property type="term" value="F:hydrolase activity"/>
    <property type="evidence" value="ECO:0007669"/>
    <property type="project" value="UniProtKB-KW"/>
</dbReference>
<evidence type="ECO:0000259" key="3">
    <source>
        <dbReference type="Pfam" id="PF19291"/>
    </source>
</evidence>
<gene>
    <name evidence="4" type="ORF">GCM10023196_003050</name>
</gene>
<dbReference type="Proteomes" id="UP001501442">
    <property type="component" value="Unassembled WGS sequence"/>
</dbReference>
<dbReference type="PANTHER" id="PTHR31616">
    <property type="entry name" value="TREHALASE"/>
    <property type="match status" value="1"/>
</dbReference>
<evidence type="ECO:0000313" key="4">
    <source>
        <dbReference type="EMBL" id="GAA4620164.1"/>
    </source>
</evidence>
<evidence type="ECO:0000259" key="2">
    <source>
        <dbReference type="Pfam" id="PF00723"/>
    </source>
</evidence>
<feature type="domain" description="GH15-like" evidence="2">
    <location>
        <begin position="243"/>
        <end position="544"/>
    </location>
</feature>
<feature type="region of interest" description="Disordered" evidence="1">
    <location>
        <begin position="603"/>
        <end position="624"/>
    </location>
</feature>
<proteinExistence type="predicted"/>
<dbReference type="SUPFAM" id="SSF48208">
    <property type="entry name" value="Six-hairpin glycosidases"/>
    <property type="match status" value="1"/>
</dbReference>
<dbReference type="InterPro" id="IPR012341">
    <property type="entry name" value="6hp_glycosidase-like_sf"/>
</dbReference>